<dbReference type="InterPro" id="IPR027417">
    <property type="entry name" value="P-loop_NTPase"/>
</dbReference>
<dbReference type="Gene3D" id="3.40.50.300">
    <property type="entry name" value="P-loop containing nucleotide triphosphate hydrolases"/>
    <property type="match status" value="1"/>
</dbReference>
<dbReference type="SUPFAM" id="SSF52540">
    <property type="entry name" value="P-loop containing nucleoside triphosphate hydrolases"/>
    <property type="match status" value="1"/>
</dbReference>
<evidence type="ECO:0000259" key="1">
    <source>
        <dbReference type="Pfam" id="PF13191"/>
    </source>
</evidence>
<feature type="domain" description="Orc1-like AAA ATPase" evidence="1">
    <location>
        <begin position="91"/>
        <end position="310"/>
    </location>
</feature>
<dbReference type="Proteomes" id="UP001224775">
    <property type="component" value="Unassembled WGS sequence"/>
</dbReference>
<dbReference type="PANTHER" id="PTHR43642">
    <property type="entry name" value="HYBRID SIGNAL TRANSDUCTION HISTIDINE KINASE G"/>
    <property type="match status" value="1"/>
</dbReference>
<dbReference type="Pfam" id="PF13191">
    <property type="entry name" value="AAA_16"/>
    <property type="match status" value="1"/>
</dbReference>
<organism evidence="2 3">
    <name type="scientific">Skeletonema marinoi</name>
    <dbReference type="NCBI Taxonomy" id="267567"/>
    <lineage>
        <taxon>Eukaryota</taxon>
        <taxon>Sar</taxon>
        <taxon>Stramenopiles</taxon>
        <taxon>Ochrophyta</taxon>
        <taxon>Bacillariophyta</taxon>
        <taxon>Coscinodiscophyceae</taxon>
        <taxon>Thalassiosirophycidae</taxon>
        <taxon>Thalassiosirales</taxon>
        <taxon>Skeletonemataceae</taxon>
        <taxon>Skeletonema</taxon>
        <taxon>Skeletonema marinoi-dohrnii complex</taxon>
    </lineage>
</organism>
<gene>
    <name evidence="2" type="ORF">QTG54_003721</name>
</gene>
<dbReference type="PANTHER" id="PTHR43642:SF1">
    <property type="entry name" value="HYBRID SIGNAL TRANSDUCTION HISTIDINE KINASE G"/>
    <property type="match status" value="1"/>
</dbReference>
<dbReference type="InterPro" id="IPR041664">
    <property type="entry name" value="AAA_16"/>
</dbReference>
<proteinExistence type="predicted"/>
<dbReference type="InterPro" id="IPR053159">
    <property type="entry name" value="Hybrid_Histidine_Kinase"/>
</dbReference>
<evidence type="ECO:0000313" key="2">
    <source>
        <dbReference type="EMBL" id="KAK1745797.1"/>
    </source>
</evidence>
<reference evidence="2" key="1">
    <citation type="submission" date="2023-06" db="EMBL/GenBank/DDBJ databases">
        <title>Survivors Of The Sea: Transcriptome response of Skeletonema marinoi to long-term dormancy.</title>
        <authorList>
            <person name="Pinder M.I.M."/>
            <person name="Kourtchenko O."/>
            <person name="Robertson E.K."/>
            <person name="Larsson T."/>
            <person name="Maumus F."/>
            <person name="Osuna-Cruz C.M."/>
            <person name="Vancaester E."/>
            <person name="Stenow R."/>
            <person name="Vandepoele K."/>
            <person name="Ploug H."/>
            <person name="Bruchert V."/>
            <person name="Godhe A."/>
            <person name="Topel M."/>
        </authorList>
    </citation>
    <scope>NUCLEOTIDE SEQUENCE</scope>
    <source>
        <strain evidence="2">R05AC</strain>
    </source>
</reference>
<name>A0AAD9DG12_9STRA</name>
<protein>
    <submittedName>
        <fullName evidence="2">AAA ATPase</fullName>
    </submittedName>
</protein>
<sequence>MSNYDDNYVAGCYGTVAEQLDEAHYDDRSDADDDMEKGRIKFPKDKLYGRDRELAVLRHLYDDMATNSNDGKEGAAAGGGPRVSFLGSNNGSRVVFLSGYSGIGKSALVKEFIHQIQREYNSTANNDSSSPILHFSGKYIQQSGGAAPFSAISQVFGNMVSSLTKGQQGGNNKADEKINEGGAHNYTRSLCNKIWKQIQSSDVIGPGTDGNEVLIDIFPSLRPLLDGSCVSSNRLQRKESISNIEGREEKGEPSMNAVKESTSELLNMISSSLQRPLVLFLDDLQWADGPSMELLLFLLANAQMKNLMFICAYRSNEVGVDHPFADIMTKVTESRGEFVAKVDLFSLSQEAISQFVADSIGMEEVDSVKELVEVIYPKTMGNIFCVMQAIEELVRKNALYYDVMCFEWRWTVDKVELANQVGADVVETVKSKIKGLSVNIQNILAVMAYIPCSVDVSVLKELLLTDDALNENEIASLLKEASEEGMLIFLAESGHYVLAHDRIREASRGYLGEKEDHDQLLLHMADVLQRLGKGSKMEWCLYTAVDLLNSLPSDKVNVTDLIKLNLRVSKIAKRRGSPRKENLLLRECLERLQPFKWKDYNLSLEVYNAVIVSEYTLGNQDRATIAIEEVLGHAKCLRDKVSAFLHRLKSLCETKDYAMAAHEGVKILNMFSYNIPLKPTKLDLVREKMKLRLAFKGRSYASLTNLPVVDDPLTELFSEVGRDCLFSGQPRLVVVIAWTAVRRAIEKGIDRCFPLCLVMLGTLLGKKGNVRAANEIGNVALMISENFRKNTGYSYTQFATYAGIILYLQPFRSGVDVLQQCYKDLKFSGKFEFSLGSMLNYFYAYFAAGLNLGSILESKLLVLDEFSQSIDKSGFAATFQIHRQFVINLRQRSEQPTLMNGPAFQQEKALSEMNDQASKMALRDASIFRLQLAFIFNDIECMAAMLETLAAYPFEDQVISRFHIRACFTGLAAFSLNERNTVMGNKCLKYFRRMKKLGSTNAPPAYFFIAALKRPTKKAFIAAIDSCTEASMPHLEAMARERYAMFLLTRNELELANSHITSAYWLYYDWGAHGKSFSLEREYPFVKAAKRTKAGSHVSSGTATKHTSVNGSVIESGKVVKRKGTFEYNSTLSRRELVKA</sequence>
<comment type="caution">
    <text evidence="2">The sequence shown here is derived from an EMBL/GenBank/DDBJ whole genome shotgun (WGS) entry which is preliminary data.</text>
</comment>
<dbReference type="AlphaFoldDB" id="A0AAD9DG12"/>
<keyword evidence="3" id="KW-1185">Reference proteome</keyword>
<dbReference type="EMBL" id="JATAAI010000005">
    <property type="protein sequence ID" value="KAK1745797.1"/>
    <property type="molecule type" value="Genomic_DNA"/>
</dbReference>
<accession>A0AAD9DG12</accession>
<evidence type="ECO:0000313" key="3">
    <source>
        <dbReference type="Proteomes" id="UP001224775"/>
    </source>
</evidence>